<sequence length="82" mass="9253">MLTTDARQIRITEIVCDRLELEPEELAETDRFVEEHGADSLALIGVLAALEKEFKVTIDQSEMPRMAHLAGVREVLSETKGW</sequence>
<dbReference type="AlphaFoldDB" id="A0A918WZA6"/>
<dbReference type="RefSeq" id="WP_189824669.1">
    <property type="nucleotide sequence ID" value="NZ_BMVC01000007.1"/>
</dbReference>
<comment type="caution">
    <text evidence="2">The sequence shown here is derived from an EMBL/GenBank/DDBJ whole genome shotgun (WGS) entry which is preliminary data.</text>
</comment>
<protein>
    <submittedName>
        <fullName evidence="2">Acyl carrier protein</fullName>
    </submittedName>
</protein>
<evidence type="ECO:0000259" key="1">
    <source>
        <dbReference type="PROSITE" id="PS50075"/>
    </source>
</evidence>
<dbReference type="InterPro" id="IPR036736">
    <property type="entry name" value="ACP-like_sf"/>
</dbReference>
<proteinExistence type="predicted"/>
<dbReference type="EMBL" id="BMVC01000007">
    <property type="protein sequence ID" value="GHC96457.1"/>
    <property type="molecule type" value="Genomic_DNA"/>
</dbReference>
<evidence type="ECO:0000313" key="2">
    <source>
        <dbReference type="EMBL" id="GHC96457.1"/>
    </source>
</evidence>
<name>A0A918WZA6_9ACTN</name>
<dbReference type="Gene3D" id="1.10.1200.10">
    <property type="entry name" value="ACP-like"/>
    <property type="match status" value="1"/>
</dbReference>
<feature type="domain" description="Carrier" evidence="1">
    <location>
        <begin position="5"/>
        <end position="80"/>
    </location>
</feature>
<dbReference type="PROSITE" id="PS50075">
    <property type="entry name" value="CARRIER"/>
    <property type="match status" value="1"/>
</dbReference>
<accession>A0A918WZA6</accession>
<dbReference type="Pfam" id="PF00550">
    <property type="entry name" value="PP-binding"/>
    <property type="match status" value="1"/>
</dbReference>
<reference evidence="2" key="2">
    <citation type="submission" date="2020-09" db="EMBL/GenBank/DDBJ databases">
        <authorList>
            <person name="Sun Q."/>
            <person name="Ohkuma M."/>
        </authorList>
    </citation>
    <scope>NUCLEOTIDE SEQUENCE</scope>
    <source>
        <strain evidence="2">JCM 4637</strain>
    </source>
</reference>
<reference evidence="2" key="1">
    <citation type="journal article" date="2014" name="Int. J. Syst. Evol. Microbiol.">
        <title>Complete genome sequence of Corynebacterium casei LMG S-19264T (=DSM 44701T), isolated from a smear-ripened cheese.</title>
        <authorList>
            <consortium name="US DOE Joint Genome Institute (JGI-PGF)"/>
            <person name="Walter F."/>
            <person name="Albersmeier A."/>
            <person name="Kalinowski J."/>
            <person name="Ruckert C."/>
        </authorList>
    </citation>
    <scope>NUCLEOTIDE SEQUENCE</scope>
    <source>
        <strain evidence="2">JCM 4637</strain>
    </source>
</reference>
<dbReference type="Proteomes" id="UP000638353">
    <property type="component" value="Unassembled WGS sequence"/>
</dbReference>
<dbReference type="SUPFAM" id="SSF47336">
    <property type="entry name" value="ACP-like"/>
    <property type="match status" value="1"/>
</dbReference>
<organism evidence="2 3">
    <name type="scientific">Streptomyces finlayi</name>
    <dbReference type="NCBI Taxonomy" id="67296"/>
    <lineage>
        <taxon>Bacteria</taxon>
        <taxon>Bacillati</taxon>
        <taxon>Actinomycetota</taxon>
        <taxon>Actinomycetes</taxon>
        <taxon>Kitasatosporales</taxon>
        <taxon>Streptomycetaceae</taxon>
        <taxon>Streptomyces</taxon>
    </lineage>
</organism>
<gene>
    <name evidence="2" type="primary">acpP</name>
    <name evidence="2" type="ORF">GCM10010334_36620</name>
</gene>
<dbReference type="InterPro" id="IPR009081">
    <property type="entry name" value="PP-bd_ACP"/>
</dbReference>
<evidence type="ECO:0000313" key="3">
    <source>
        <dbReference type="Proteomes" id="UP000638353"/>
    </source>
</evidence>